<comment type="similarity">
    <text evidence="6">Belongs to the ABC-4 integral membrane protein family.</text>
</comment>
<dbReference type="PANTHER" id="PTHR30572:SF4">
    <property type="entry name" value="ABC TRANSPORTER PERMEASE YTRF"/>
    <property type="match status" value="1"/>
</dbReference>
<dbReference type="Proteomes" id="UP000484858">
    <property type="component" value="Unassembled WGS sequence"/>
</dbReference>
<evidence type="ECO:0000256" key="7">
    <source>
        <dbReference type="SAM" id="Phobius"/>
    </source>
</evidence>
<feature type="domain" description="ABC3 transporter permease C-terminal" evidence="8">
    <location>
        <begin position="690"/>
        <end position="802"/>
    </location>
</feature>
<dbReference type="Pfam" id="PF02687">
    <property type="entry name" value="FtsX"/>
    <property type="match status" value="2"/>
</dbReference>
<evidence type="ECO:0000259" key="8">
    <source>
        <dbReference type="Pfam" id="PF02687"/>
    </source>
</evidence>
<dbReference type="InterPro" id="IPR025857">
    <property type="entry name" value="MacB_PCD"/>
</dbReference>
<dbReference type="EMBL" id="BARJ01000009">
    <property type="protein sequence ID" value="GEM17026.1"/>
    <property type="molecule type" value="Genomic_DNA"/>
</dbReference>
<feature type="domain" description="MacB-like periplasmic core" evidence="9">
    <location>
        <begin position="20"/>
        <end position="222"/>
    </location>
</feature>
<feature type="transmembrane region" description="Helical" evidence="7">
    <location>
        <begin position="417"/>
        <end position="436"/>
    </location>
</feature>
<feature type="transmembrane region" description="Helical" evidence="7">
    <location>
        <begin position="21"/>
        <end position="41"/>
    </location>
</feature>
<dbReference type="PANTHER" id="PTHR30572">
    <property type="entry name" value="MEMBRANE COMPONENT OF TRANSPORTER-RELATED"/>
    <property type="match status" value="1"/>
</dbReference>
<dbReference type="InterPro" id="IPR003838">
    <property type="entry name" value="ABC3_permease_C"/>
</dbReference>
<keyword evidence="2" id="KW-1003">Cell membrane</keyword>
<feature type="transmembrane region" description="Helical" evidence="7">
    <location>
        <begin position="688"/>
        <end position="712"/>
    </location>
</feature>
<feature type="domain" description="ABC3 transporter permease C-terminal" evidence="8">
    <location>
        <begin position="281"/>
        <end position="392"/>
    </location>
</feature>
<evidence type="ECO:0000313" key="11">
    <source>
        <dbReference type="Proteomes" id="UP000484858"/>
    </source>
</evidence>
<feature type="transmembrane region" description="Helical" evidence="7">
    <location>
        <begin position="775"/>
        <end position="794"/>
    </location>
</feature>
<evidence type="ECO:0000259" key="9">
    <source>
        <dbReference type="Pfam" id="PF12704"/>
    </source>
</evidence>
<dbReference type="RefSeq" id="WP_172492737.1">
    <property type="nucleotide sequence ID" value="NZ_BARJ01000009.1"/>
</dbReference>
<protein>
    <submittedName>
        <fullName evidence="10">Transmembrane transport protein</fullName>
    </submittedName>
</protein>
<keyword evidence="3 7" id="KW-0812">Transmembrane</keyword>
<comment type="subcellular location">
    <subcellularLocation>
        <location evidence="1">Cell membrane</location>
        <topology evidence="1">Multi-pass membrane protein</topology>
    </subcellularLocation>
</comment>
<evidence type="ECO:0000256" key="3">
    <source>
        <dbReference type="ARBA" id="ARBA00022692"/>
    </source>
</evidence>
<keyword evidence="4 7" id="KW-1133">Transmembrane helix</keyword>
<evidence type="ECO:0000256" key="1">
    <source>
        <dbReference type="ARBA" id="ARBA00004651"/>
    </source>
</evidence>
<dbReference type="InterPro" id="IPR050250">
    <property type="entry name" value="Macrolide_Exporter_MacB"/>
</dbReference>
<dbReference type="AlphaFoldDB" id="A0A829X948"/>
<sequence length="811" mass="87592">MLSHIALVFWRGILQRRLFTTLNVLGMALGMATFLTLALIVRYEFTFDRWIPDAGHIYRLDAFDDKEASVSSIRLIDALRAEHPDWNATAILRGFSGATVRVNDNAWDVFIARTDAHLFDVFALPLAEGDPRTALVPDGIILSRPEALRFFGTDHGVLGKTLDLVQNGQSRRLHVTGLLKKLPPNTTPHLDIIAPSSDPVLHSNDLWPMATAEIWVRLPSSVAAHLPALLEGIVQRHAAGLSQEDARHYTVQARPLTGLHFFDATIGMGGTDKRLPVILGIVGLLALGAGLVNFVTLSTALAATRAREVAMRKVLGATVLTLGLSFTAEAIGLALIAAVIALVLTELTLPWISTLSGWPVRLNFGFALPLLLASAIIGGACAGAYPSWMLSRFRPAAVLASARMPGSGRLGSRLREGLTVVQFAFAVTLTICTLVISRQTTLLQTMDRGFQQSGLLMSHLPNEQAERLRQQRLGDLVRNLPGVTGVTISDDAPGGGSAGITFDTTRPGRSRPPALLAVIAMQPSTLPVWGAHLLAGRLFDTSHDYDSRAMPVAPFDSFLTGQSWTFGAHNVVLNESAVRALGFADAASAIGTPITLHNKDVQTIIGVVADMRFKNSRASVTPALYYAVSGPIGYGVLSVRFDHAPENAVRAAIATVWKQVYPESALNLRSVGDIIDDDTRPEKQRGTLMIVASFVTLSISCIGLYGIAVFNVRRRLFEIGVRKVLGATAEQVTRLLVLQFLRPVLIANVIAWPVAWWVMRGWLSGFDRRVSLSPLYFALTALIVLALAALTTLLQIRRGARSAPAIALGSQ</sequence>
<proteinExistence type="inferred from homology"/>
<evidence type="ECO:0000256" key="2">
    <source>
        <dbReference type="ARBA" id="ARBA00022475"/>
    </source>
</evidence>
<dbReference type="Pfam" id="PF12704">
    <property type="entry name" value="MacB_PCD"/>
    <property type="match status" value="1"/>
</dbReference>
<feature type="transmembrane region" description="Helical" evidence="7">
    <location>
        <begin position="732"/>
        <end position="755"/>
    </location>
</feature>
<feature type="transmembrane region" description="Helical" evidence="7">
    <location>
        <begin position="364"/>
        <end position="385"/>
    </location>
</feature>
<comment type="caution">
    <text evidence="10">The sequence shown here is derived from an EMBL/GenBank/DDBJ whole genome shotgun (WGS) entry which is preliminary data.</text>
</comment>
<evidence type="ECO:0000256" key="5">
    <source>
        <dbReference type="ARBA" id="ARBA00023136"/>
    </source>
</evidence>
<dbReference type="GO" id="GO:0005886">
    <property type="term" value="C:plasma membrane"/>
    <property type="evidence" value="ECO:0007669"/>
    <property type="project" value="UniProtKB-SubCell"/>
</dbReference>
<evidence type="ECO:0000256" key="6">
    <source>
        <dbReference type="ARBA" id="ARBA00038076"/>
    </source>
</evidence>
<dbReference type="GO" id="GO:0022857">
    <property type="term" value="F:transmembrane transporter activity"/>
    <property type="evidence" value="ECO:0007669"/>
    <property type="project" value="TreeGrafter"/>
</dbReference>
<name>A0A829X948_GLUOY</name>
<reference evidence="10 11" key="1">
    <citation type="submission" date="2013-04" db="EMBL/GenBank/DDBJ databases">
        <title>Gluconobacter oxydans NBRC 3293 whole genome sequence.</title>
        <authorList>
            <person name="Matsutani M."/>
            <person name="Yakushi T."/>
            <person name="Matsushita K."/>
        </authorList>
    </citation>
    <scope>NUCLEOTIDE SEQUENCE [LARGE SCALE GENOMIC DNA]</scope>
    <source>
        <strain evidence="10 11">NBRC 3293</strain>
    </source>
</reference>
<evidence type="ECO:0000256" key="4">
    <source>
        <dbReference type="ARBA" id="ARBA00022989"/>
    </source>
</evidence>
<gene>
    <name evidence="10" type="ORF">NBRC3293_1523</name>
</gene>
<feature type="transmembrane region" description="Helical" evidence="7">
    <location>
        <begin position="314"/>
        <end position="344"/>
    </location>
</feature>
<accession>A0A829X948</accession>
<feature type="transmembrane region" description="Helical" evidence="7">
    <location>
        <begin position="277"/>
        <end position="302"/>
    </location>
</feature>
<keyword evidence="5 7" id="KW-0472">Membrane</keyword>
<evidence type="ECO:0000313" key="10">
    <source>
        <dbReference type="EMBL" id="GEM17026.1"/>
    </source>
</evidence>
<organism evidence="10 11">
    <name type="scientific">Gluconobacter oxydans NBRC 3293</name>
    <dbReference type="NCBI Taxonomy" id="1315969"/>
    <lineage>
        <taxon>Bacteria</taxon>
        <taxon>Pseudomonadati</taxon>
        <taxon>Pseudomonadota</taxon>
        <taxon>Alphaproteobacteria</taxon>
        <taxon>Acetobacterales</taxon>
        <taxon>Acetobacteraceae</taxon>
        <taxon>Gluconobacter</taxon>
    </lineage>
</organism>